<dbReference type="InterPro" id="IPR000683">
    <property type="entry name" value="Gfo/Idh/MocA-like_OxRdtase_N"/>
</dbReference>
<evidence type="ECO:0000313" key="5">
    <source>
        <dbReference type="Proteomes" id="UP000307790"/>
    </source>
</evidence>
<protein>
    <submittedName>
        <fullName evidence="4">Gfo/Idh/MocA family oxidoreductase</fullName>
    </submittedName>
</protein>
<dbReference type="Gene3D" id="3.30.360.10">
    <property type="entry name" value="Dihydrodipicolinate Reductase, domain 2"/>
    <property type="match status" value="1"/>
</dbReference>
<dbReference type="RefSeq" id="WP_138320289.1">
    <property type="nucleotide sequence ID" value="NZ_VCBC01000011.1"/>
</dbReference>
<feature type="domain" description="GFO/IDH/MocA-like oxidoreductase" evidence="3">
    <location>
        <begin position="148"/>
        <end position="278"/>
    </location>
</feature>
<dbReference type="OrthoDB" id="9801953at2"/>
<evidence type="ECO:0000259" key="3">
    <source>
        <dbReference type="Pfam" id="PF22725"/>
    </source>
</evidence>
<dbReference type="Pfam" id="PF01408">
    <property type="entry name" value="GFO_IDH_MocA"/>
    <property type="match status" value="1"/>
</dbReference>
<comment type="caution">
    <text evidence="4">The sequence shown here is derived from an EMBL/GenBank/DDBJ whole genome shotgun (WGS) entry which is preliminary data.</text>
</comment>
<dbReference type="SUPFAM" id="SSF55347">
    <property type="entry name" value="Glyceraldehyde-3-phosphate dehydrogenase-like, C-terminal domain"/>
    <property type="match status" value="1"/>
</dbReference>
<keyword evidence="1" id="KW-0732">Signal</keyword>
<dbReference type="GO" id="GO:0000166">
    <property type="term" value="F:nucleotide binding"/>
    <property type="evidence" value="ECO:0007669"/>
    <property type="project" value="InterPro"/>
</dbReference>
<dbReference type="InterPro" id="IPR036291">
    <property type="entry name" value="NAD(P)-bd_dom_sf"/>
</dbReference>
<keyword evidence="5" id="KW-1185">Reference proteome</keyword>
<dbReference type="AlphaFoldDB" id="A0A5R9IM48"/>
<evidence type="ECO:0000313" key="4">
    <source>
        <dbReference type="EMBL" id="TLU64306.1"/>
    </source>
</evidence>
<dbReference type="InterPro" id="IPR055170">
    <property type="entry name" value="GFO_IDH_MocA-like_dom"/>
</dbReference>
<evidence type="ECO:0000259" key="2">
    <source>
        <dbReference type="Pfam" id="PF01408"/>
    </source>
</evidence>
<gene>
    <name evidence="4" type="ORF">FE810_11925</name>
</gene>
<feature type="domain" description="Gfo/Idh/MocA-like oxidoreductase N-terminal" evidence="2">
    <location>
        <begin position="8"/>
        <end position="137"/>
    </location>
</feature>
<evidence type="ECO:0000256" key="1">
    <source>
        <dbReference type="ARBA" id="ARBA00022729"/>
    </source>
</evidence>
<dbReference type="Gene3D" id="3.40.50.720">
    <property type="entry name" value="NAD(P)-binding Rossmann-like Domain"/>
    <property type="match status" value="1"/>
</dbReference>
<dbReference type="Pfam" id="PF22725">
    <property type="entry name" value="GFO_IDH_MocA_C3"/>
    <property type="match status" value="1"/>
</dbReference>
<dbReference type="Proteomes" id="UP000307790">
    <property type="component" value="Unassembled WGS sequence"/>
</dbReference>
<dbReference type="PANTHER" id="PTHR43708:SF3">
    <property type="entry name" value="OXIDOREDUCTASE"/>
    <property type="match status" value="1"/>
</dbReference>
<proteinExistence type="predicted"/>
<organism evidence="4 5">
    <name type="scientific">Thalassotalea litorea</name>
    <dbReference type="NCBI Taxonomy" id="2020715"/>
    <lineage>
        <taxon>Bacteria</taxon>
        <taxon>Pseudomonadati</taxon>
        <taxon>Pseudomonadota</taxon>
        <taxon>Gammaproteobacteria</taxon>
        <taxon>Alteromonadales</taxon>
        <taxon>Colwelliaceae</taxon>
        <taxon>Thalassotalea</taxon>
    </lineage>
</organism>
<sequence length="391" mass="42666">MSTTTRKIRMGMVGGGSGAFIGEVHRMAAALDGQIELVCGAFSRSAENSRKTGQALCLDPNRCYDSYQQMFAMEAELPEAQRMDFVAIVTPNNSHFDIAKQALTSGFHVLSDKPATFNLQQAIELKELIDLNQRLYALTHTYTGYPMVKQAKAMIAEGQLGAIRKIVVEYPQGWLADAPDADNKQASWRLDPAQSGISCCMGDIGVHAANLAEYICGDQISQLCAELYSVVDGRELDDDGVVLLKFTGGAKGVLMASQISVGEENALTIRIYGEKAGLKWSQQEPNSLWQVFNDQPTRLYRTGVGNLSPLAQAATRTPAGHPEGYLEAFANIYRNFAAQLHAWNQGETSENKTFDVPGIDEAIRGMAFIENAVSASQSDIKWHPFSLSPKS</sequence>
<dbReference type="EMBL" id="VCBC01000011">
    <property type="protein sequence ID" value="TLU64306.1"/>
    <property type="molecule type" value="Genomic_DNA"/>
</dbReference>
<dbReference type="PANTHER" id="PTHR43708">
    <property type="entry name" value="CONSERVED EXPRESSED OXIDOREDUCTASE (EUROFUNG)"/>
    <property type="match status" value="1"/>
</dbReference>
<reference evidence="4 5" key="1">
    <citation type="submission" date="2019-05" db="EMBL/GenBank/DDBJ databases">
        <title>Genome sequences of Thalassotalea litorea 1K03283.</title>
        <authorList>
            <person name="Zhang D."/>
        </authorList>
    </citation>
    <scope>NUCLEOTIDE SEQUENCE [LARGE SCALE GENOMIC DNA]</scope>
    <source>
        <strain evidence="4 5">MCCC 1K03283</strain>
    </source>
</reference>
<accession>A0A5R9IM48</accession>
<dbReference type="SUPFAM" id="SSF51735">
    <property type="entry name" value="NAD(P)-binding Rossmann-fold domains"/>
    <property type="match status" value="1"/>
</dbReference>
<dbReference type="InterPro" id="IPR051317">
    <property type="entry name" value="Gfo/Idh/MocA_oxidoreduct"/>
</dbReference>
<name>A0A5R9IM48_9GAMM</name>